<feature type="compositionally biased region" description="Acidic residues" evidence="1">
    <location>
        <begin position="273"/>
        <end position="286"/>
    </location>
</feature>
<dbReference type="AlphaFoldDB" id="A0A7W6D5W3"/>
<organism evidence="3 4">
    <name type="scientific">Hansschlegelia beijingensis</name>
    <dbReference type="NCBI Taxonomy" id="1133344"/>
    <lineage>
        <taxon>Bacteria</taxon>
        <taxon>Pseudomonadati</taxon>
        <taxon>Pseudomonadota</taxon>
        <taxon>Alphaproteobacteria</taxon>
        <taxon>Hyphomicrobiales</taxon>
        <taxon>Methylopilaceae</taxon>
        <taxon>Hansschlegelia</taxon>
    </lineage>
</organism>
<feature type="domain" description="LUD" evidence="2">
    <location>
        <begin position="54"/>
        <end position="222"/>
    </location>
</feature>
<dbReference type="InterPro" id="IPR037171">
    <property type="entry name" value="NagB/RpiA_transferase-like"/>
</dbReference>
<dbReference type="Gene3D" id="3.40.50.10420">
    <property type="entry name" value="NagB/RpiA/CoA transferase-like"/>
    <property type="match status" value="1"/>
</dbReference>
<keyword evidence="4" id="KW-1185">Reference proteome</keyword>
<reference evidence="3 4" key="1">
    <citation type="submission" date="2020-08" db="EMBL/GenBank/DDBJ databases">
        <title>Genomic Encyclopedia of Type Strains, Phase IV (KMG-IV): sequencing the most valuable type-strain genomes for metagenomic binning, comparative biology and taxonomic classification.</title>
        <authorList>
            <person name="Goeker M."/>
        </authorList>
    </citation>
    <scope>NUCLEOTIDE SEQUENCE [LARGE SCALE GENOMIC DNA]</scope>
    <source>
        <strain evidence="3 4">DSM 25481</strain>
    </source>
</reference>
<dbReference type="RefSeq" id="WP_183396562.1">
    <property type="nucleotide sequence ID" value="NZ_JACIDR010000007.1"/>
</dbReference>
<evidence type="ECO:0000259" key="2">
    <source>
        <dbReference type="Pfam" id="PF02589"/>
    </source>
</evidence>
<accession>A0A7W6D5W3</accession>
<dbReference type="InterPro" id="IPR003741">
    <property type="entry name" value="LUD_dom"/>
</dbReference>
<dbReference type="Pfam" id="PF02589">
    <property type="entry name" value="LUD_dom"/>
    <property type="match status" value="1"/>
</dbReference>
<name>A0A7W6D5W3_9HYPH</name>
<dbReference type="PANTHER" id="PTHR43682">
    <property type="entry name" value="LACTATE UTILIZATION PROTEIN C"/>
    <property type="match status" value="1"/>
</dbReference>
<proteinExistence type="predicted"/>
<dbReference type="InterPro" id="IPR024185">
    <property type="entry name" value="FTHF_cligase-like_sf"/>
</dbReference>
<sequence length="300" mass="31880">MTPREQIFANIRRSLGSTGEEKPRRMIVEERLALRPAGVLPARATEKSARERVALFVEMAEASAATVSIVNAPEQAPAAIAEFLRAHNLAPALRRGTDPRLEALPWERTTLEVATGRTFGDDAAGVSAAFGAVAETGTLVLVSGEDNPTTLNFLPDNHIVVLDVADVAATYEDVWGRVRDRFGAGVMPRTVNWITGPSRSADIEQILLMGAHGPRRLHIVLIDPEAAAIESVPESAAAPAGSTPAEPRVGSTLAADPKKPGDGEPASPAKEPEPEEDEDELDEAIEESFPASDPPSQTQP</sequence>
<dbReference type="PANTHER" id="PTHR43682:SF1">
    <property type="entry name" value="LACTATE UTILIZATION PROTEIN C"/>
    <property type="match status" value="1"/>
</dbReference>
<protein>
    <submittedName>
        <fullName evidence="3">L-lactate dehydrogenase complex protein LldG</fullName>
    </submittedName>
</protein>
<feature type="region of interest" description="Disordered" evidence="1">
    <location>
        <begin position="232"/>
        <end position="300"/>
    </location>
</feature>
<gene>
    <name evidence="3" type="ORF">GGR24_003399</name>
</gene>
<dbReference type="EMBL" id="JACIDR010000007">
    <property type="protein sequence ID" value="MBB3974712.1"/>
    <property type="molecule type" value="Genomic_DNA"/>
</dbReference>
<evidence type="ECO:0000313" key="3">
    <source>
        <dbReference type="EMBL" id="MBB3974712.1"/>
    </source>
</evidence>
<evidence type="ECO:0000256" key="1">
    <source>
        <dbReference type="SAM" id="MobiDB-lite"/>
    </source>
</evidence>
<dbReference type="SUPFAM" id="SSF100950">
    <property type="entry name" value="NagB/RpiA/CoA transferase-like"/>
    <property type="match status" value="1"/>
</dbReference>
<comment type="caution">
    <text evidence="3">The sequence shown here is derived from an EMBL/GenBank/DDBJ whole genome shotgun (WGS) entry which is preliminary data.</text>
</comment>
<evidence type="ECO:0000313" key="4">
    <source>
        <dbReference type="Proteomes" id="UP000528964"/>
    </source>
</evidence>
<dbReference type="Proteomes" id="UP000528964">
    <property type="component" value="Unassembled WGS sequence"/>
</dbReference>